<dbReference type="Proteomes" id="UP000575068">
    <property type="component" value="Unassembled WGS sequence"/>
</dbReference>
<keyword evidence="3" id="KW-1185">Reference proteome</keyword>
<gene>
    <name evidence="2" type="ORF">HNQ99_000605</name>
</gene>
<dbReference type="AlphaFoldDB" id="A0A840HRS0"/>
<name>A0A840HRS0_9SPHN</name>
<evidence type="ECO:0000256" key="1">
    <source>
        <dbReference type="SAM" id="SignalP"/>
    </source>
</evidence>
<reference evidence="2 3" key="1">
    <citation type="submission" date="2020-08" db="EMBL/GenBank/DDBJ databases">
        <title>Genomic Encyclopedia of Type Strains, Phase IV (KMG-IV): sequencing the most valuable type-strain genomes for metagenomic binning, comparative biology and taxonomic classification.</title>
        <authorList>
            <person name="Goeker M."/>
        </authorList>
    </citation>
    <scope>NUCLEOTIDE SEQUENCE [LARGE SCALE GENOMIC DNA]</scope>
    <source>
        <strain evidence="2 3">DSM 7465</strain>
    </source>
</reference>
<protein>
    <recommendedName>
        <fullName evidence="4">Lipoprotein</fullName>
    </recommendedName>
</protein>
<dbReference type="EMBL" id="JACHOV010000002">
    <property type="protein sequence ID" value="MBB4640317.1"/>
    <property type="molecule type" value="Genomic_DNA"/>
</dbReference>
<evidence type="ECO:0000313" key="2">
    <source>
        <dbReference type="EMBL" id="MBB4640317.1"/>
    </source>
</evidence>
<proteinExistence type="predicted"/>
<sequence>MKKLALILSLAALSACATSPETKVRNSLLKMGLSPSMAGCMAERMVDRLSLMQLRRLSALSSIKESNLGGMTVDEFIYRTRALQDPEILSVVTSSSLRCAIIN</sequence>
<keyword evidence="1" id="KW-0732">Signal</keyword>
<feature type="signal peptide" evidence="1">
    <location>
        <begin position="1"/>
        <end position="17"/>
    </location>
</feature>
<comment type="caution">
    <text evidence="2">The sequence shown here is derived from an EMBL/GenBank/DDBJ whole genome shotgun (WGS) entry which is preliminary data.</text>
</comment>
<dbReference type="PROSITE" id="PS51257">
    <property type="entry name" value="PROKAR_LIPOPROTEIN"/>
    <property type="match status" value="1"/>
</dbReference>
<accession>A0A840HRS0</accession>
<evidence type="ECO:0000313" key="3">
    <source>
        <dbReference type="Proteomes" id="UP000575068"/>
    </source>
</evidence>
<dbReference type="RefSeq" id="WP_184474171.1">
    <property type="nucleotide sequence ID" value="NZ_JACHOV010000002.1"/>
</dbReference>
<feature type="chain" id="PRO_5032574679" description="Lipoprotein" evidence="1">
    <location>
        <begin position="18"/>
        <end position="103"/>
    </location>
</feature>
<organism evidence="2 3">
    <name type="scientific">Rhizorhapis suberifaciens</name>
    <name type="common">corky root of lettuce</name>
    <dbReference type="NCBI Taxonomy" id="13656"/>
    <lineage>
        <taxon>Bacteria</taxon>
        <taxon>Pseudomonadati</taxon>
        <taxon>Pseudomonadota</taxon>
        <taxon>Alphaproteobacteria</taxon>
        <taxon>Sphingomonadales</taxon>
        <taxon>Sphingomonadaceae</taxon>
        <taxon>Rhizorhapis</taxon>
    </lineage>
</organism>
<evidence type="ECO:0008006" key="4">
    <source>
        <dbReference type="Google" id="ProtNLM"/>
    </source>
</evidence>